<evidence type="ECO:0000313" key="3">
    <source>
        <dbReference type="Proteomes" id="UP001140502"/>
    </source>
</evidence>
<gene>
    <name evidence="2" type="ORF">N0V84_002656</name>
</gene>
<evidence type="ECO:0000256" key="1">
    <source>
        <dbReference type="SAM" id="MobiDB-lite"/>
    </source>
</evidence>
<protein>
    <submittedName>
        <fullName evidence="2">Uncharacterized protein</fullName>
    </submittedName>
</protein>
<evidence type="ECO:0000313" key="2">
    <source>
        <dbReference type="EMBL" id="KAJ4326931.1"/>
    </source>
</evidence>
<organism evidence="2 3">
    <name type="scientific">Fusarium piperis</name>
    <dbReference type="NCBI Taxonomy" id="1435070"/>
    <lineage>
        <taxon>Eukaryota</taxon>
        <taxon>Fungi</taxon>
        <taxon>Dikarya</taxon>
        <taxon>Ascomycota</taxon>
        <taxon>Pezizomycotina</taxon>
        <taxon>Sordariomycetes</taxon>
        <taxon>Hypocreomycetidae</taxon>
        <taxon>Hypocreales</taxon>
        <taxon>Nectriaceae</taxon>
        <taxon>Fusarium</taxon>
        <taxon>Fusarium solani species complex</taxon>
    </lineage>
</organism>
<sequence length="539" mass="62569">MKSASAGHFTSQLDSRLHYELEYERDRLIQTVDPTTAHKASLFSSYSTRRDYLVRVFSENQSSRIQDVMAIINFPRRSKFVYLPRAINIHLEEWLAHELPNPLEEYLPAELDKAYHFVRLTEQYMEDYLSKALSPDIVHAYLELPHWCHLSYDEHRTAEAKSQDRVHLDSLSETERDRLFQAFFHYQLNCLAKPVRPRYWSHTRFPEEQSWWLVPQWWTSYRPTIRDIDATQCVHEYFRTLIGALAARFADEGLETPAAPLGVRPGASPTLEGLVFPDNVQFNPELHMTGPDPDAICTLINCLATSGINTIDELLKLDITECKAFFDHVYDEMTMQTPMMAPRSSAHPIIDSYYNSNIPDDGLWAELRFHFHFAQGPDELKGAYIRMYRQRAWAFFDDETLFDDGVNLCDFQTFQAFAQQVDTEECSSRREHLSAMKMGQSPSPYREELQRGVEYYPTLERMLFRNEVDNVKHEPMKMVKDKLFQVKGDEVISGSEDGEIEQEAQGGHMKREYPGNGFLDEDLEEGEIVDSSAMMSSSI</sequence>
<accession>A0A9W8WIT8</accession>
<dbReference type="Proteomes" id="UP001140502">
    <property type="component" value="Unassembled WGS sequence"/>
</dbReference>
<keyword evidence="3" id="KW-1185">Reference proteome</keyword>
<reference evidence="2" key="1">
    <citation type="submission" date="2022-10" db="EMBL/GenBank/DDBJ databases">
        <title>Tapping the CABI collections for fungal endophytes: first genome assemblies for Collariella, Neodidymelliopsis, Ascochyta clinopodiicola, Didymella pomorum, Didymosphaeria variabile, Neocosmospora piperis and Neocucurbitaria cava.</title>
        <authorList>
            <person name="Hill R."/>
        </authorList>
    </citation>
    <scope>NUCLEOTIDE SEQUENCE</scope>
    <source>
        <strain evidence="2">IMI 366586</strain>
    </source>
</reference>
<dbReference type="AlphaFoldDB" id="A0A9W8WIT8"/>
<name>A0A9W8WIT8_9HYPO</name>
<proteinExistence type="predicted"/>
<dbReference type="EMBL" id="JAPEUR010000033">
    <property type="protein sequence ID" value="KAJ4326931.1"/>
    <property type="molecule type" value="Genomic_DNA"/>
</dbReference>
<feature type="region of interest" description="Disordered" evidence="1">
    <location>
        <begin position="494"/>
        <end position="514"/>
    </location>
</feature>
<comment type="caution">
    <text evidence="2">The sequence shown here is derived from an EMBL/GenBank/DDBJ whole genome shotgun (WGS) entry which is preliminary data.</text>
</comment>
<dbReference type="OrthoDB" id="4636359at2759"/>